<dbReference type="EMBL" id="JACIDX010000043">
    <property type="protein sequence ID" value="MBB3957868.1"/>
    <property type="molecule type" value="Genomic_DNA"/>
</dbReference>
<evidence type="ECO:0000256" key="5">
    <source>
        <dbReference type="SAM" id="MobiDB-lite"/>
    </source>
</evidence>
<dbReference type="Gene3D" id="3.30.1150.10">
    <property type="match status" value="1"/>
</dbReference>
<dbReference type="InterPro" id="IPR006260">
    <property type="entry name" value="TonB/TolA_C"/>
</dbReference>
<comment type="subcellular location">
    <subcellularLocation>
        <location evidence="1">Membrane</location>
        <topology evidence="1">Single-pass membrane protein</topology>
    </subcellularLocation>
</comment>
<evidence type="ECO:0000256" key="2">
    <source>
        <dbReference type="ARBA" id="ARBA00022692"/>
    </source>
</evidence>
<dbReference type="NCBIfam" id="TIGR01352">
    <property type="entry name" value="tonB_Cterm"/>
    <property type="match status" value="1"/>
</dbReference>
<dbReference type="AlphaFoldDB" id="A0A7W6G8X9"/>
<keyword evidence="8" id="KW-1185">Reference proteome</keyword>
<evidence type="ECO:0000256" key="1">
    <source>
        <dbReference type="ARBA" id="ARBA00004167"/>
    </source>
</evidence>
<organism evidence="7 8">
    <name type="scientific">Novosphingobium sediminicola</name>
    <dbReference type="NCBI Taxonomy" id="563162"/>
    <lineage>
        <taxon>Bacteria</taxon>
        <taxon>Pseudomonadati</taxon>
        <taxon>Pseudomonadota</taxon>
        <taxon>Alphaproteobacteria</taxon>
        <taxon>Sphingomonadales</taxon>
        <taxon>Sphingomonadaceae</taxon>
        <taxon>Novosphingobium</taxon>
    </lineage>
</organism>
<evidence type="ECO:0000313" key="8">
    <source>
        <dbReference type="Proteomes" id="UP000548867"/>
    </source>
</evidence>
<keyword evidence="2" id="KW-0812">Transmembrane</keyword>
<feature type="compositionally biased region" description="Basic and acidic residues" evidence="5">
    <location>
        <begin position="106"/>
        <end position="121"/>
    </location>
</feature>
<name>A0A7W6G8X9_9SPHN</name>
<gene>
    <name evidence="7" type="ORF">GGR38_004843</name>
</gene>
<feature type="signal peptide" evidence="6">
    <location>
        <begin position="1"/>
        <end position="25"/>
    </location>
</feature>
<feature type="chain" id="PRO_5031540767" evidence="6">
    <location>
        <begin position="26"/>
        <end position="121"/>
    </location>
</feature>
<dbReference type="RefSeq" id="WP_183629487.1">
    <property type="nucleotide sequence ID" value="NZ_JACIDX010000043.1"/>
</dbReference>
<protein>
    <submittedName>
        <fullName evidence="7">TonB family protein</fullName>
    </submittedName>
</protein>
<dbReference type="SUPFAM" id="SSF74653">
    <property type="entry name" value="TolA/TonB C-terminal domain"/>
    <property type="match status" value="1"/>
</dbReference>
<feature type="region of interest" description="Disordered" evidence="5">
    <location>
        <begin position="102"/>
        <end position="121"/>
    </location>
</feature>
<dbReference type="GO" id="GO:0016020">
    <property type="term" value="C:membrane"/>
    <property type="evidence" value="ECO:0007669"/>
    <property type="project" value="UniProtKB-SubCell"/>
</dbReference>
<evidence type="ECO:0000313" key="7">
    <source>
        <dbReference type="EMBL" id="MBB3957868.1"/>
    </source>
</evidence>
<keyword evidence="3" id="KW-1133">Transmembrane helix</keyword>
<keyword evidence="6" id="KW-0732">Signal</keyword>
<sequence>MKQKWAITRLAALAGALSTATGAAAQELPPLEPILLNSSAVTCIKIADDGSVSDAFIVVSSGLPERDRHVLAWVRQLHWDAALPGDRFRNRWFPMPVAFGNAKPPEMPEHCPPDDKPRQTS</sequence>
<evidence type="ECO:0000256" key="4">
    <source>
        <dbReference type="ARBA" id="ARBA00023136"/>
    </source>
</evidence>
<accession>A0A7W6G8X9</accession>
<evidence type="ECO:0000256" key="6">
    <source>
        <dbReference type="SAM" id="SignalP"/>
    </source>
</evidence>
<comment type="caution">
    <text evidence="7">The sequence shown here is derived from an EMBL/GenBank/DDBJ whole genome shotgun (WGS) entry which is preliminary data.</text>
</comment>
<proteinExistence type="predicted"/>
<dbReference type="Proteomes" id="UP000548867">
    <property type="component" value="Unassembled WGS sequence"/>
</dbReference>
<reference evidence="7 8" key="1">
    <citation type="submission" date="2020-08" db="EMBL/GenBank/DDBJ databases">
        <title>Genomic Encyclopedia of Type Strains, Phase IV (KMG-IV): sequencing the most valuable type-strain genomes for metagenomic binning, comparative biology and taxonomic classification.</title>
        <authorList>
            <person name="Goeker M."/>
        </authorList>
    </citation>
    <scope>NUCLEOTIDE SEQUENCE [LARGE SCALE GENOMIC DNA]</scope>
    <source>
        <strain evidence="7 8">DSM 27057</strain>
    </source>
</reference>
<evidence type="ECO:0000256" key="3">
    <source>
        <dbReference type="ARBA" id="ARBA00022989"/>
    </source>
</evidence>
<keyword evidence="4" id="KW-0472">Membrane</keyword>